<dbReference type="AlphaFoldDB" id="A0A8C6RYS4"/>
<reference evidence="10" key="2">
    <citation type="submission" date="2025-09" db="UniProtKB">
        <authorList>
            <consortium name="Ensembl"/>
        </authorList>
    </citation>
    <scope>IDENTIFICATION</scope>
</reference>
<dbReference type="GO" id="GO:0007156">
    <property type="term" value="P:homophilic cell adhesion via plasma membrane adhesion molecules"/>
    <property type="evidence" value="ECO:0007669"/>
    <property type="project" value="InterPro"/>
</dbReference>
<dbReference type="PROSITE" id="PS50268">
    <property type="entry name" value="CADHERIN_2"/>
    <property type="match status" value="3"/>
</dbReference>
<evidence type="ECO:0000256" key="8">
    <source>
        <dbReference type="SAM" id="SignalP"/>
    </source>
</evidence>
<dbReference type="GO" id="GO:0008013">
    <property type="term" value="F:beta-catenin binding"/>
    <property type="evidence" value="ECO:0007669"/>
    <property type="project" value="Ensembl"/>
</dbReference>
<dbReference type="GO" id="GO:0016339">
    <property type="term" value="P:calcium-dependent cell-cell adhesion via plasma membrane cell adhesion molecules"/>
    <property type="evidence" value="ECO:0007669"/>
    <property type="project" value="TreeGrafter"/>
</dbReference>
<dbReference type="Gene3D" id="2.60.40.60">
    <property type="entry name" value="Cadherins"/>
    <property type="match status" value="3"/>
</dbReference>
<sequence>MRAPALLWPVLLLPLLIVLFSQPPRSLVRAQTQVCSVSQNFVQVKENVDVTDPLVNISVPEGQQVTLGSSSTPSAFRILENQLFLNVTPDYEENSVLQAYVECKRDSILVTQLVVFVSVLDVNDNEPEFPFEVKECNVTEDTRVGTTVITEEGLRATDPDKNDVLFYTLQEMTPDASSFFYLMGPNQPALMLNRTLDFYKNQNMTFQLLVRDTWEVLTESSHTATATLILNVLPADLRPPWFLPCSYSDDYNCVQAHYEGAVPIGQKLPSPLILSPGPIYAVDGDKGINQRIIYSIIAGNTDDTFTIDANSGNLTMAKDILSPTTFTLVVRADQEDMAQNSVTQVTVKAQDLTESPFQFSRSLYHGTVALGSGAGTRVMDAASPSESLRIWAQYPNYPDLNLAITYRITNCTKFKMDEDTILTTEAMENVEVFYAEVEATESSTGATATTVVEIQVSEQKTPSTEFPTSPETGGTAGSLSSTTSEAPKTSVTSQGPTTTSSGGSPGPLPPSSTTLSPPASSTPVEPSTAGNSTSSQPSTPSGDSTQTPRPGTSQPVVPTAGTGTSPKPVTPSGGSTQTPRPGTSQLTTPTAGTSTSPQPAQTPKPGTSQPTTTEPSRTPLPSGAGDNGDGHFSTVDMAVLGGVLGALLLLALICLAVLIHKHYGHQLNCCSGKASELSSGFDNDAFVPDRKASWTPTSSPEPEPGPVPAKRPPSPPSSARSSPVPPSSEPLSLASAPDTPETARAGDSPSAVRSILTKERRPESGYKAVWFGEDIGAEADVVVLNAPTVENEGSEDEGQDENDGPHHGADADSTYI</sequence>
<feature type="compositionally biased region" description="Pro residues" evidence="6">
    <location>
        <begin position="699"/>
        <end position="716"/>
    </location>
</feature>
<dbReference type="GeneTree" id="ENSGT00940000162463"/>
<protein>
    <submittedName>
        <fullName evidence="10">Cadherin-related family member 5</fullName>
    </submittedName>
</protein>
<accession>A0A8C6RYS4</accession>
<dbReference type="GO" id="GO:0016342">
    <property type="term" value="C:catenin complex"/>
    <property type="evidence" value="ECO:0007669"/>
    <property type="project" value="TreeGrafter"/>
</dbReference>
<evidence type="ECO:0000256" key="4">
    <source>
        <dbReference type="ARBA" id="ARBA00023136"/>
    </source>
</evidence>
<keyword evidence="4 7" id="KW-0472">Membrane</keyword>
<dbReference type="InterPro" id="IPR039808">
    <property type="entry name" value="Cadherin"/>
</dbReference>
<evidence type="ECO:0000256" key="5">
    <source>
        <dbReference type="PROSITE-ProRule" id="PRU00043"/>
    </source>
</evidence>
<feature type="signal peptide" evidence="8">
    <location>
        <begin position="1"/>
        <end position="21"/>
    </location>
</feature>
<gene>
    <name evidence="10" type="primary">Cdhr5</name>
</gene>
<feature type="compositionally biased region" description="Low complexity" evidence="6">
    <location>
        <begin position="511"/>
        <end position="523"/>
    </location>
</feature>
<feature type="region of interest" description="Disordered" evidence="6">
    <location>
        <begin position="455"/>
        <end position="629"/>
    </location>
</feature>
<keyword evidence="2" id="KW-0677">Repeat</keyword>
<evidence type="ECO:0000256" key="3">
    <source>
        <dbReference type="ARBA" id="ARBA00022837"/>
    </source>
</evidence>
<dbReference type="Ensembl" id="ENSNGAT00000030529.1">
    <property type="protein sequence ID" value="ENSNGAP00000024817.1"/>
    <property type="gene ID" value="ENSNGAG00000022955.1"/>
</dbReference>
<feature type="domain" description="Cadherin" evidence="9">
    <location>
        <begin position="130"/>
        <end position="242"/>
    </location>
</feature>
<dbReference type="Proteomes" id="UP000694381">
    <property type="component" value="Unassembled WGS sequence"/>
</dbReference>
<evidence type="ECO:0000256" key="1">
    <source>
        <dbReference type="ARBA" id="ARBA00004370"/>
    </source>
</evidence>
<keyword evidence="11" id="KW-1185">Reference proteome</keyword>
<comment type="subcellular location">
    <subcellularLocation>
        <location evidence="1">Membrane</location>
    </subcellularLocation>
</comment>
<dbReference type="InterPro" id="IPR020894">
    <property type="entry name" value="Cadherin_CS"/>
</dbReference>
<dbReference type="SUPFAM" id="SSF49313">
    <property type="entry name" value="Cadherin-like"/>
    <property type="match status" value="2"/>
</dbReference>
<dbReference type="CDD" id="cd11304">
    <property type="entry name" value="Cadherin_repeat"/>
    <property type="match status" value="3"/>
</dbReference>
<feature type="region of interest" description="Disordered" evidence="6">
    <location>
        <begin position="783"/>
        <end position="816"/>
    </location>
</feature>
<keyword evidence="7" id="KW-0812">Transmembrane</keyword>
<feature type="transmembrane region" description="Helical" evidence="7">
    <location>
        <begin position="637"/>
        <end position="659"/>
    </location>
</feature>
<dbReference type="GO" id="GO:0090675">
    <property type="term" value="P:intermicrovillar adhesion"/>
    <property type="evidence" value="ECO:0007669"/>
    <property type="project" value="Ensembl"/>
</dbReference>
<dbReference type="GO" id="GO:0000902">
    <property type="term" value="P:cell morphogenesis"/>
    <property type="evidence" value="ECO:0007669"/>
    <property type="project" value="TreeGrafter"/>
</dbReference>
<keyword evidence="3 5" id="KW-0106">Calcium</keyword>
<dbReference type="InterPro" id="IPR002126">
    <property type="entry name" value="Cadherin-like_dom"/>
</dbReference>
<dbReference type="GO" id="GO:0034332">
    <property type="term" value="P:adherens junction organization"/>
    <property type="evidence" value="ECO:0007669"/>
    <property type="project" value="TreeGrafter"/>
</dbReference>
<feature type="region of interest" description="Disordered" evidence="6">
    <location>
        <begin position="688"/>
        <end position="767"/>
    </location>
</feature>
<dbReference type="GO" id="GO:0016477">
    <property type="term" value="P:cell migration"/>
    <property type="evidence" value="ECO:0007669"/>
    <property type="project" value="TreeGrafter"/>
</dbReference>
<evidence type="ECO:0000256" key="7">
    <source>
        <dbReference type="SAM" id="Phobius"/>
    </source>
</evidence>
<dbReference type="GO" id="GO:0005509">
    <property type="term" value="F:calcium ion binding"/>
    <property type="evidence" value="ECO:0007669"/>
    <property type="project" value="UniProtKB-UniRule"/>
</dbReference>
<evidence type="ECO:0000256" key="6">
    <source>
        <dbReference type="SAM" id="MobiDB-lite"/>
    </source>
</evidence>
<name>A0A8C6RYS4_NANGA</name>
<dbReference type="SMART" id="SM00112">
    <property type="entry name" value="CA"/>
    <property type="match status" value="2"/>
</dbReference>
<evidence type="ECO:0000313" key="10">
    <source>
        <dbReference type="Ensembl" id="ENSNGAP00000024817.1"/>
    </source>
</evidence>
<dbReference type="GO" id="GO:0045296">
    <property type="term" value="F:cadherin binding"/>
    <property type="evidence" value="ECO:0007669"/>
    <property type="project" value="TreeGrafter"/>
</dbReference>
<proteinExistence type="predicted"/>
<dbReference type="GO" id="GO:0044331">
    <property type="term" value="P:cell-cell adhesion mediated by cadherin"/>
    <property type="evidence" value="ECO:0007669"/>
    <property type="project" value="TreeGrafter"/>
</dbReference>
<evidence type="ECO:0000313" key="11">
    <source>
        <dbReference type="Proteomes" id="UP000694381"/>
    </source>
</evidence>
<dbReference type="Pfam" id="PF00028">
    <property type="entry name" value="Cadherin"/>
    <property type="match status" value="1"/>
</dbReference>
<feature type="domain" description="Cadherin" evidence="9">
    <location>
        <begin position="254"/>
        <end position="359"/>
    </location>
</feature>
<reference evidence="10" key="1">
    <citation type="submission" date="2025-08" db="UniProtKB">
        <authorList>
            <consortium name="Ensembl"/>
        </authorList>
    </citation>
    <scope>IDENTIFICATION</scope>
</reference>
<keyword evidence="8" id="KW-0732">Signal</keyword>
<dbReference type="GO" id="GO:0007043">
    <property type="term" value="P:cell-cell junction assembly"/>
    <property type="evidence" value="ECO:0007669"/>
    <property type="project" value="TreeGrafter"/>
</dbReference>
<feature type="compositionally biased region" description="Low complexity" evidence="6">
    <location>
        <begin position="461"/>
        <end position="502"/>
    </location>
</feature>
<dbReference type="PANTHER" id="PTHR24027:SF414">
    <property type="entry name" value="CADHERIN-RELATED FAMILY MEMBER 5 ISOFORM X1"/>
    <property type="match status" value="1"/>
</dbReference>
<dbReference type="GO" id="GO:0005912">
    <property type="term" value="C:adherens junction"/>
    <property type="evidence" value="ECO:0007669"/>
    <property type="project" value="TreeGrafter"/>
</dbReference>
<dbReference type="GO" id="GO:0032532">
    <property type="term" value="P:regulation of microvillus length"/>
    <property type="evidence" value="ECO:0007669"/>
    <property type="project" value="Ensembl"/>
</dbReference>
<dbReference type="PANTHER" id="PTHR24027">
    <property type="entry name" value="CADHERIN-23"/>
    <property type="match status" value="1"/>
</dbReference>
<feature type="domain" description="Cadherin" evidence="9">
    <location>
        <begin position="64"/>
        <end position="129"/>
    </location>
</feature>
<dbReference type="GO" id="GO:0031526">
    <property type="term" value="C:brush border membrane"/>
    <property type="evidence" value="ECO:0007669"/>
    <property type="project" value="Ensembl"/>
</dbReference>
<feature type="compositionally biased region" description="Acidic residues" evidence="6">
    <location>
        <begin position="792"/>
        <end position="802"/>
    </location>
</feature>
<dbReference type="InterPro" id="IPR015919">
    <property type="entry name" value="Cadherin-like_sf"/>
</dbReference>
<feature type="compositionally biased region" description="Polar residues" evidence="6">
    <location>
        <begin position="524"/>
        <end position="616"/>
    </location>
</feature>
<dbReference type="GO" id="GO:0031528">
    <property type="term" value="C:microvillus membrane"/>
    <property type="evidence" value="ECO:0007669"/>
    <property type="project" value="Ensembl"/>
</dbReference>
<evidence type="ECO:0000259" key="9">
    <source>
        <dbReference type="PROSITE" id="PS50268"/>
    </source>
</evidence>
<keyword evidence="7" id="KW-1133">Transmembrane helix</keyword>
<evidence type="ECO:0000256" key="2">
    <source>
        <dbReference type="ARBA" id="ARBA00022737"/>
    </source>
</evidence>
<dbReference type="PROSITE" id="PS00232">
    <property type="entry name" value="CADHERIN_1"/>
    <property type="match status" value="1"/>
</dbReference>
<organism evidence="10 11">
    <name type="scientific">Nannospalax galili</name>
    <name type="common">Northern Israeli blind subterranean mole rat</name>
    <name type="synonym">Spalax galili</name>
    <dbReference type="NCBI Taxonomy" id="1026970"/>
    <lineage>
        <taxon>Eukaryota</taxon>
        <taxon>Metazoa</taxon>
        <taxon>Chordata</taxon>
        <taxon>Craniata</taxon>
        <taxon>Vertebrata</taxon>
        <taxon>Euteleostomi</taxon>
        <taxon>Mammalia</taxon>
        <taxon>Eutheria</taxon>
        <taxon>Euarchontoglires</taxon>
        <taxon>Glires</taxon>
        <taxon>Rodentia</taxon>
        <taxon>Myomorpha</taxon>
        <taxon>Muroidea</taxon>
        <taxon>Spalacidae</taxon>
        <taxon>Spalacinae</taxon>
        <taxon>Nannospalax</taxon>
    </lineage>
</organism>
<feature type="chain" id="PRO_5034390153" evidence="8">
    <location>
        <begin position="22"/>
        <end position="816"/>
    </location>
</feature>